<reference evidence="1" key="1">
    <citation type="submission" date="2017-10" db="EMBL/GenBank/DDBJ databases">
        <title>Draft genome sequence of the planktic cyanobacteria Tychonema bourrellyi isolated from alpine lentic freshwater.</title>
        <authorList>
            <person name="Tett A."/>
            <person name="Armanini F."/>
            <person name="Asnicar F."/>
            <person name="Boscaini A."/>
            <person name="Pasolli E."/>
            <person name="Zolfo M."/>
            <person name="Donati C."/>
            <person name="Salmaso N."/>
            <person name="Segata N."/>
        </authorList>
    </citation>
    <scope>NUCLEOTIDE SEQUENCE</scope>
    <source>
        <strain evidence="1">FEM_GT703</strain>
    </source>
</reference>
<dbReference type="Proteomes" id="UP000226442">
    <property type="component" value="Unassembled WGS sequence"/>
</dbReference>
<gene>
    <name evidence="1" type="ORF">CP500_000050</name>
</gene>
<keyword evidence="2" id="KW-1185">Reference proteome</keyword>
<name>A0A2G4F6H3_9CYAN</name>
<dbReference type="AlphaFoldDB" id="A0A2G4F6H3"/>
<sequence length="120" mass="13370">MTTSFAVEISVSGIGVLVLFQQFDLLRCNVAEVCGWRILKFFSEFRSLSFGKSHSLKLLSLLFYLEDTSASTPPLSNLTQIFPDWWADRTGVSVVALPIITGRATKRVCMEYAEILSALT</sequence>
<evidence type="ECO:0000313" key="1">
    <source>
        <dbReference type="EMBL" id="PHX57372.1"/>
    </source>
</evidence>
<comment type="caution">
    <text evidence="1">The sequence shown here is derived from an EMBL/GenBank/DDBJ whole genome shotgun (WGS) entry which is preliminary data.</text>
</comment>
<proteinExistence type="predicted"/>
<organism evidence="1 2">
    <name type="scientific">Tychonema bourrellyi FEM_GT703</name>
    <dbReference type="NCBI Taxonomy" id="2040638"/>
    <lineage>
        <taxon>Bacteria</taxon>
        <taxon>Bacillati</taxon>
        <taxon>Cyanobacteriota</taxon>
        <taxon>Cyanophyceae</taxon>
        <taxon>Oscillatoriophycideae</taxon>
        <taxon>Oscillatoriales</taxon>
        <taxon>Microcoleaceae</taxon>
        <taxon>Tychonema</taxon>
    </lineage>
</organism>
<protein>
    <submittedName>
        <fullName evidence="1">Uncharacterized protein</fullName>
    </submittedName>
</protein>
<accession>A0A2G4F6H3</accession>
<evidence type="ECO:0000313" key="2">
    <source>
        <dbReference type="Proteomes" id="UP000226442"/>
    </source>
</evidence>
<dbReference type="EMBL" id="NXIB02000001">
    <property type="protein sequence ID" value="PHX57372.1"/>
    <property type="molecule type" value="Genomic_DNA"/>
</dbReference>